<feature type="compositionally biased region" description="Basic and acidic residues" evidence="1">
    <location>
        <begin position="43"/>
        <end position="56"/>
    </location>
</feature>
<keyword evidence="2" id="KW-1133">Transmembrane helix</keyword>
<feature type="transmembrane region" description="Helical" evidence="2">
    <location>
        <begin position="83"/>
        <end position="105"/>
    </location>
</feature>
<sequence>MRRCGLGDVSMTMAMAMAMVIVKGHITQTKIDVARRIGSSKVPDARKTTHIDDRPTSRASTALTRSKNILNYRDKSETRKDGVLVGGLLMEFVLLEIKMIVGVHVTDLELYGRSKKY</sequence>
<evidence type="ECO:0000313" key="4">
    <source>
        <dbReference type="Proteomes" id="UP001607302"/>
    </source>
</evidence>
<dbReference type="Proteomes" id="UP001607302">
    <property type="component" value="Unassembled WGS sequence"/>
</dbReference>
<keyword evidence="4" id="KW-1185">Reference proteome</keyword>
<keyword evidence="2" id="KW-0472">Membrane</keyword>
<organism evidence="3 4">
    <name type="scientific">Vespula squamosa</name>
    <name type="common">Southern yellow jacket</name>
    <name type="synonym">Wasp</name>
    <dbReference type="NCBI Taxonomy" id="30214"/>
    <lineage>
        <taxon>Eukaryota</taxon>
        <taxon>Metazoa</taxon>
        <taxon>Ecdysozoa</taxon>
        <taxon>Arthropoda</taxon>
        <taxon>Hexapoda</taxon>
        <taxon>Insecta</taxon>
        <taxon>Pterygota</taxon>
        <taxon>Neoptera</taxon>
        <taxon>Endopterygota</taxon>
        <taxon>Hymenoptera</taxon>
        <taxon>Apocrita</taxon>
        <taxon>Aculeata</taxon>
        <taxon>Vespoidea</taxon>
        <taxon>Vespidae</taxon>
        <taxon>Vespinae</taxon>
        <taxon>Vespula</taxon>
    </lineage>
</organism>
<feature type="region of interest" description="Disordered" evidence="1">
    <location>
        <begin position="41"/>
        <end position="60"/>
    </location>
</feature>
<proteinExistence type="predicted"/>
<gene>
    <name evidence="3" type="ORF">V1478_013384</name>
</gene>
<dbReference type="AlphaFoldDB" id="A0ABD2AAQ3"/>
<evidence type="ECO:0000256" key="1">
    <source>
        <dbReference type="SAM" id="MobiDB-lite"/>
    </source>
</evidence>
<reference evidence="3 4" key="1">
    <citation type="journal article" date="2024" name="Ann. Entomol. Soc. Am.">
        <title>Genomic analyses of the southern and eastern yellowjacket wasps (Hymenoptera: Vespidae) reveal evolutionary signatures of social life.</title>
        <authorList>
            <person name="Catto M.A."/>
            <person name="Caine P.B."/>
            <person name="Orr S.E."/>
            <person name="Hunt B.G."/>
            <person name="Goodisman M.A.D."/>
        </authorList>
    </citation>
    <scope>NUCLEOTIDE SEQUENCE [LARGE SCALE GENOMIC DNA]</scope>
    <source>
        <strain evidence="3">233</strain>
        <tissue evidence="3">Head and thorax</tissue>
    </source>
</reference>
<evidence type="ECO:0000313" key="3">
    <source>
        <dbReference type="EMBL" id="KAL2717684.1"/>
    </source>
</evidence>
<name>A0ABD2AAQ3_VESSQ</name>
<dbReference type="EMBL" id="JAUDFV010000153">
    <property type="protein sequence ID" value="KAL2717684.1"/>
    <property type="molecule type" value="Genomic_DNA"/>
</dbReference>
<protein>
    <submittedName>
        <fullName evidence="3">Uncharacterized protein</fullName>
    </submittedName>
</protein>
<comment type="caution">
    <text evidence="3">The sequence shown here is derived from an EMBL/GenBank/DDBJ whole genome shotgun (WGS) entry which is preliminary data.</text>
</comment>
<keyword evidence="2" id="KW-0812">Transmembrane</keyword>
<evidence type="ECO:0000256" key="2">
    <source>
        <dbReference type="SAM" id="Phobius"/>
    </source>
</evidence>
<accession>A0ABD2AAQ3</accession>